<comment type="subcellular location">
    <subcellularLocation>
        <location evidence="1">Membrane</location>
        <topology evidence="1">Multi-pass membrane protein</topology>
    </subcellularLocation>
</comment>
<dbReference type="Gene3D" id="1.20.1250.20">
    <property type="entry name" value="MFS general substrate transporter like domains"/>
    <property type="match status" value="1"/>
</dbReference>
<feature type="transmembrane region" description="Helical" evidence="7">
    <location>
        <begin position="455"/>
        <end position="475"/>
    </location>
</feature>
<feature type="transmembrane region" description="Helical" evidence="7">
    <location>
        <begin position="425"/>
        <end position="449"/>
    </location>
</feature>
<feature type="transmembrane region" description="Helical" evidence="7">
    <location>
        <begin position="303"/>
        <end position="320"/>
    </location>
</feature>
<evidence type="ECO:0000313" key="9">
    <source>
        <dbReference type="EMBL" id="NEX64783.1"/>
    </source>
</evidence>
<dbReference type="Proteomes" id="UP000482155">
    <property type="component" value="Unassembled WGS sequence"/>
</dbReference>
<feature type="transmembrane region" description="Helical" evidence="7">
    <location>
        <begin position="50"/>
        <end position="71"/>
    </location>
</feature>
<feature type="transmembrane region" description="Helical" evidence="7">
    <location>
        <begin position="218"/>
        <end position="235"/>
    </location>
</feature>
<feature type="transmembrane region" description="Helical" evidence="7">
    <location>
        <begin position="127"/>
        <end position="146"/>
    </location>
</feature>
<dbReference type="PANTHER" id="PTHR23511">
    <property type="entry name" value="SYNAPTIC VESICLE GLYCOPROTEIN 2"/>
    <property type="match status" value="1"/>
</dbReference>
<keyword evidence="10" id="KW-1185">Reference proteome</keyword>
<gene>
    <name evidence="9" type="ORF">G3574_27195</name>
</gene>
<dbReference type="GO" id="GO:0022857">
    <property type="term" value="F:transmembrane transporter activity"/>
    <property type="evidence" value="ECO:0007669"/>
    <property type="project" value="InterPro"/>
</dbReference>
<reference evidence="9 10" key="1">
    <citation type="submission" date="2020-02" db="EMBL/GenBank/DDBJ databases">
        <authorList>
            <person name="Kim M.K."/>
        </authorList>
    </citation>
    <scope>NUCLEOTIDE SEQUENCE [LARGE SCALE GENOMIC DNA]</scope>
    <source>
        <strain evidence="9 10">17J57-3</strain>
    </source>
</reference>
<evidence type="ECO:0000256" key="1">
    <source>
        <dbReference type="ARBA" id="ARBA00004141"/>
    </source>
</evidence>
<protein>
    <submittedName>
        <fullName evidence="9">MFS transporter</fullName>
    </submittedName>
</protein>
<dbReference type="InterPro" id="IPR005828">
    <property type="entry name" value="MFS_sugar_transport-like"/>
</dbReference>
<sequence length="489" mass="52193">MKSVTYPGALAGTPPSGVAGSTSQDDAQSSAHTAGTIAARMDRMPATRHFWKMAGLVSLGGWFEFYDLIFTGYIAPGLAKAGLLTTTTQTFFGYTGIAGFIAATFAGLFVGTFFCGRLADRFGRRSAFTGAMVWYSVASAIMAFQNTPEGLLIWRFIAGIGLGVEIVTVTTYLVEMVPAHMRGKAIALNQAIMFTAAPIVSLLASFLVPQAPLGLDGWRWIVLIGTCGAIIVGFLRKAMPETPRWLVQHGRGADADRVVSAIEAKVAAETGRPLPAPAKAIEAAPVETAGFLEMWTGPYRSRVLMLLVFNFFQAIGYYGFANWVPTLLIAKGVLVTKSLMYATVIAIASPVGPLLAMTVADRIQRKWLIVICAGAIAAIGTLFAQTANPVLLIVLGVLINLFNSTLSLCYHTYQNEVFPTRIRARAAGVVYSFSRLGAMFSGFVIAHLLRDHGVTGVFAAIVGCMVIVMIVIGLFGPATNSKSLEEISH</sequence>
<evidence type="ECO:0000256" key="3">
    <source>
        <dbReference type="ARBA" id="ARBA00022448"/>
    </source>
</evidence>
<name>A0A6B3SVE2_9BURK</name>
<keyword evidence="4 7" id="KW-0812">Transmembrane</keyword>
<dbReference type="CDD" id="cd17316">
    <property type="entry name" value="MFS_SV2_like"/>
    <property type="match status" value="1"/>
</dbReference>
<evidence type="ECO:0000313" key="10">
    <source>
        <dbReference type="Proteomes" id="UP000482155"/>
    </source>
</evidence>
<dbReference type="InterPro" id="IPR020846">
    <property type="entry name" value="MFS_dom"/>
</dbReference>
<dbReference type="SUPFAM" id="SSF103473">
    <property type="entry name" value="MFS general substrate transporter"/>
    <property type="match status" value="1"/>
</dbReference>
<accession>A0A6B3SVE2</accession>
<keyword evidence="6 7" id="KW-0472">Membrane</keyword>
<dbReference type="EMBL" id="JAAIVB010000085">
    <property type="protein sequence ID" value="NEX64783.1"/>
    <property type="molecule type" value="Genomic_DNA"/>
</dbReference>
<dbReference type="PROSITE" id="PS00217">
    <property type="entry name" value="SUGAR_TRANSPORT_2"/>
    <property type="match status" value="1"/>
</dbReference>
<proteinExistence type="inferred from homology"/>
<comment type="caution">
    <text evidence="9">The sequence shown here is derived from an EMBL/GenBank/DDBJ whole genome shotgun (WGS) entry which is preliminary data.</text>
</comment>
<dbReference type="PANTHER" id="PTHR23511:SF34">
    <property type="entry name" value="SYNAPTIC VESICLE GLYCOPROTEIN 2"/>
    <property type="match status" value="1"/>
</dbReference>
<keyword evidence="5 7" id="KW-1133">Transmembrane helix</keyword>
<dbReference type="AlphaFoldDB" id="A0A6B3SVE2"/>
<organism evidence="9 10">
    <name type="scientific">Noviherbaspirillum galbum</name>
    <dbReference type="NCBI Taxonomy" id="2709383"/>
    <lineage>
        <taxon>Bacteria</taxon>
        <taxon>Pseudomonadati</taxon>
        <taxon>Pseudomonadota</taxon>
        <taxon>Betaproteobacteria</taxon>
        <taxon>Burkholderiales</taxon>
        <taxon>Oxalobacteraceae</taxon>
        <taxon>Noviherbaspirillum</taxon>
    </lineage>
</organism>
<dbReference type="GO" id="GO:0016020">
    <property type="term" value="C:membrane"/>
    <property type="evidence" value="ECO:0007669"/>
    <property type="project" value="UniProtKB-SubCell"/>
</dbReference>
<dbReference type="InterPro" id="IPR036259">
    <property type="entry name" value="MFS_trans_sf"/>
</dbReference>
<evidence type="ECO:0000256" key="4">
    <source>
        <dbReference type="ARBA" id="ARBA00022692"/>
    </source>
</evidence>
<evidence type="ECO:0000256" key="7">
    <source>
        <dbReference type="SAM" id="Phobius"/>
    </source>
</evidence>
<feature type="domain" description="Major facilitator superfamily (MFS) profile" evidence="8">
    <location>
        <begin position="53"/>
        <end position="480"/>
    </location>
</feature>
<dbReference type="RefSeq" id="WP_163968711.1">
    <property type="nucleotide sequence ID" value="NZ_JAAIVB010000085.1"/>
</dbReference>
<evidence type="ECO:0000259" key="8">
    <source>
        <dbReference type="PROSITE" id="PS50850"/>
    </source>
</evidence>
<dbReference type="PROSITE" id="PS50850">
    <property type="entry name" value="MFS"/>
    <property type="match status" value="1"/>
</dbReference>
<feature type="transmembrane region" description="Helical" evidence="7">
    <location>
        <begin position="91"/>
        <end position="115"/>
    </location>
</feature>
<feature type="transmembrane region" description="Helical" evidence="7">
    <location>
        <begin position="367"/>
        <end position="384"/>
    </location>
</feature>
<evidence type="ECO:0000256" key="5">
    <source>
        <dbReference type="ARBA" id="ARBA00022989"/>
    </source>
</evidence>
<evidence type="ECO:0000256" key="2">
    <source>
        <dbReference type="ARBA" id="ARBA00010992"/>
    </source>
</evidence>
<evidence type="ECO:0000256" key="6">
    <source>
        <dbReference type="ARBA" id="ARBA00023136"/>
    </source>
</evidence>
<keyword evidence="3" id="KW-0813">Transport</keyword>
<feature type="transmembrane region" description="Helical" evidence="7">
    <location>
        <begin position="152"/>
        <end position="174"/>
    </location>
</feature>
<feature type="transmembrane region" description="Helical" evidence="7">
    <location>
        <begin position="390"/>
        <end position="413"/>
    </location>
</feature>
<feature type="transmembrane region" description="Helical" evidence="7">
    <location>
        <begin position="340"/>
        <end position="360"/>
    </location>
</feature>
<dbReference type="Pfam" id="PF00083">
    <property type="entry name" value="Sugar_tr"/>
    <property type="match status" value="1"/>
</dbReference>
<feature type="transmembrane region" description="Helical" evidence="7">
    <location>
        <begin position="186"/>
        <end position="206"/>
    </location>
</feature>
<comment type="similarity">
    <text evidence="2">Belongs to the major facilitator superfamily. Sugar transporter (TC 2.A.1.1) family.</text>
</comment>
<dbReference type="InterPro" id="IPR005829">
    <property type="entry name" value="Sugar_transporter_CS"/>
</dbReference>